<dbReference type="AlphaFoldDB" id="A0AAW8DKA2"/>
<dbReference type="Proteomes" id="UP001230951">
    <property type="component" value="Unassembled WGS sequence"/>
</dbReference>
<evidence type="ECO:0000313" key="3">
    <source>
        <dbReference type="EMBL" id="MDP9907393.1"/>
    </source>
</evidence>
<gene>
    <name evidence="3" type="ORF">J2S90_004385</name>
    <name evidence="4" type="ORF">J2S93_004400</name>
</gene>
<name>A0AAW8DKA2_9MICC</name>
<dbReference type="EMBL" id="JAUSRG010000021">
    <property type="protein sequence ID" value="MDP9907393.1"/>
    <property type="molecule type" value="Genomic_DNA"/>
</dbReference>
<sequence length="157" mass="16190">MDQQESYTAPEPEAVGAPVSEDRQTVAGSGRTVISDSAVAKVAGIAARAVPGVYSLGSAPSRALGAIRDAVGSQDHAAGVRAEVGETQVAVDLNLVAVYGYPLHDVANQVRAAVYRAVESLVGLEVIEVNVEINDVYVAPPVKAGTRGALSEREPLQ</sequence>
<feature type="region of interest" description="Disordered" evidence="2">
    <location>
        <begin position="1"/>
        <end position="22"/>
    </location>
</feature>
<comment type="caution">
    <text evidence="3">The sequence shown here is derived from an EMBL/GenBank/DDBJ whole genome shotgun (WGS) entry which is preliminary data.</text>
</comment>
<organism evidence="3 6">
    <name type="scientific">Arthrobacter bambusae</name>
    <dbReference type="NCBI Taxonomy" id="1338426"/>
    <lineage>
        <taxon>Bacteria</taxon>
        <taxon>Bacillati</taxon>
        <taxon>Actinomycetota</taxon>
        <taxon>Actinomycetes</taxon>
        <taxon>Micrococcales</taxon>
        <taxon>Micrococcaceae</taxon>
        <taxon>Arthrobacter</taxon>
    </lineage>
</organism>
<evidence type="ECO:0000313" key="5">
    <source>
        <dbReference type="Proteomes" id="UP001230951"/>
    </source>
</evidence>
<dbReference type="PANTHER" id="PTHR34297">
    <property type="entry name" value="HYPOTHETICAL CYTOSOLIC PROTEIN-RELATED"/>
    <property type="match status" value="1"/>
</dbReference>
<reference evidence="3 5" key="1">
    <citation type="submission" date="2023-07" db="EMBL/GenBank/DDBJ databases">
        <title>Sorghum-associated microbial communities from plants grown in Nebraska, USA.</title>
        <authorList>
            <person name="Schachtman D."/>
        </authorList>
    </citation>
    <scope>NUCLEOTIDE SEQUENCE</scope>
    <source>
        <strain evidence="3">DS1006</strain>
        <strain evidence="4 5">DS1016</strain>
    </source>
</reference>
<evidence type="ECO:0000256" key="1">
    <source>
        <dbReference type="ARBA" id="ARBA00005721"/>
    </source>
</evidence>
<accession>A0AAW8DKA2</accession>
<dbReference type="PANTHER" id="PTHR34297:SF3">
    <property type="entry name" value="ALKALINE SHOCK PROTEIN 23"/>
    <property type="match status" value="1"/>
</dbReference>
<dbReference type="RefSeq" id="WP_284991868.1">
    <property type="nucleotide sequence ID" value="NZ_JAUSRG010000021.1"/>
</dbReference>
<dbReference type="Proteomes" id="UP001242995">
    <property type="component" value="Unassembled WGS sequence"/>
</dbReference>
<comment type="similarity">
    <text evidence="1">Belongs to the asp23 family.</text>
</comment>
<dbReference type="Pfam" id="PF03780">
    <property type="entry name" value="Asp23"/>
    <property type="match status" value="1"/>
</dbReference>
<evidence type="ECO:0000256" key="2">
    <source>
        <dbReference type="SAM" id="MobiDB-lite"/>
    </source>
</evidence>
<evidence type="ECO:0000313" key="6">
    <source>
        <dbReference type="Proteomes" id="UP001242995"/>
    </source>
</evidence>
<protein>
    <submittedName>
        <fullName evidence="3">Alkaline shock family protein YloU</fullName>
    </submittedName>
</protein>
<keyword evidence="5" id="KW-1185">Reference proteome</keyword>
<dbReference type="InterPro" id="IPR005531">
    <property type="entry name" value="Asp23"/>
</dbReference>
<dbReference type="EMBL" id="JAUSTF010000017">
    <property type="protein sequence ID" value="MDQ0182943.1"/>
    <property type="molecule type" value="Genomic_DNA"/>
</dbReference>
<evidence type="ECO:0000313" key="4">
    <source>
        <dbReference type="EMBL" id="MDQ0182943.1"/>
    </source>
</evidence>
<proteinExistence type="inferred from homology"/>